<feature type="compositionally biased region" description="Basic and acidic residues" evidence="8">
    <location>
        <begin position="36"/>
        <end position="53"/>
    </location>
</feature>
<evidence type="ECO:0000256" key="7">
    <source>
        <dbReference type="ARBA" id="ARBA00022833"/>
    </source>
</evidence>
<dbReference type="GO" id="GO:0008168">
    <property type="term" value="F:methyltransferase activity"/>
    <property type="evidence" value="ECO:0007669"/>
    <property type="project" value="UniProtKB-KW"/>
</dbReference>
<keyword evidence="11" id="KW-1185">Reference proteome</keyword>
<evidence type="ECO:0000313" key="10">
    <source>
        <dbReference type="EMBL" id="KAK4177384.1"/>
    </source>
</evidence>
<organism evidence="10 11">
    <name type="scientific">Triangularia setosa</name>
    <dbReference type="NCBI Taxonomy" id="2587417"/>
    <lineage>
        <taxon>Eukaryota</taxon>
        <taxon>Fungi</taxon>
        <taxon>Dikarya</taxon>
        <taxon>Ascomycota</taxon>
        <taxon>Pezizomycotina</taxon>
        <taxon>Sordariomycetes</taxon>
        <taxon>Sordariomycetidae</taxon>
        <taxon>Sordariales</taxon>
        <taxon>Podosporaceae</taxon>
        <taxon>Triangularia</taxon>
    </lineage>
</organism>
<evidence type="ECO:0000256" key="2">
    <source>
        <dbReference type="ARBA" id="ARBA00022454"/>
    </source>
</evidence>
<reference evidence="10" key="1">
    <citation type="journal article" date="2023" name="Mol. Phylogenet. Evol.">
        <title>Genome-scale phylogeny and comparative genomics of the fungal order Sordariales.</title>
        <authorList>
            <person name="Hensen N."/>
            <person name="Bonometti L."/>
            <person name="Westerberg I."/>
            <person name="Brannstrom I.O."/>
            <person name="Guillou S."/>
            <person name="Cros-Aarteil S."/>
            <person name="Calhoun S."/>
            <person name="Haridas S."/>
            <person name="Kuo A."/>
            <person name="Mondo S."/>
            <person name="Pangilinan J."/>
            <person name="Riley R."/>
            <person name="LaButti K."/>
            <person name="Andreopoulos B."/>
            <person name="Lipzen A."/>
            <person name="Chen C."/>
            <person name="Yan M."/>
            <person name="Daum C."/>
            <person name="Ng V."/>
            <person name="Clum A."/>
            <person name="Steindorff A."/>
            <person name="Ohm R.A."/>
            <person name="Martin F."/>
            <person name="Silar P."/>
            <person name="Natvig D.O."/>
            <person name="Lalanne C."/>
            <person name="Gautier V."/>
            <person name="Ament-Velasquez S.L."/>
            <person name="Kruys A."/>
            <person name="Hutchinson M.I."/>
            <person name="Powell A.J."/>
            <person name="Barry K."/>
            <person name="Miller A.N."/>
            <person name="Grigoriev I.V."/>
            <person name="Debuchy R."/>
            <person name="Gladieux P."/>
            <person name="Hiltunen Thoren M."/>
            <person name="Johannesson H."/>
        </authorList>
    </citation>
    <scope>NUCLEOTIDE SEQUENCE</scope>
    <source>
        <strain evidence="10">CBS 892.96</strain>
    </source>
</reference>
<keyword evidence="4" id="KW-0808">Transferase</keyword>
<dbReference type="InterPro" id="IPR050973">
    <property type="entry name" value="H3K9_Histone-Lys_N-MTase"/>
</dbReference>
<evidence type="ECO:0000256" key="5">
    <source>
        <dbReference type="ARBA" id="ARBA00022691"/>
    </source>
</evidence>
<evidence type="ECO:0000256" key="1">
    <source>
        <dbReference type="ARBA" id="ARBA00004286"/>
    </source>
</evidence>
<feature type="compositionally biased region" description="Low complexity" evidence="8">
    <location>
        <begin position="56"/>
        <end position="67"/>
    </location>
</feature>
<evidence type="ECO:0000256" key="6">
    <source>
        <dbReference type="ARBA" id="ARBA00022723"/>
    </source>
</evidence>
<dbReference type="GO" id="GO:0046872">
    <property type="term" value="F:metal ion binding"/>
    <property type="evidence" value="ECO:0007669"/>
    <property type="project" value="UniProtKB-KW"/>
</dbReference>
<dbReference type="PANTHER" id="PTHR46223:SF3">
    <property type="entry name" value="HISTONE-LYSINE N-METHYLTRANSFERASE SET-23"/>
    <property type="match status" value="1"/>
</dbReference>
<comment type="subcellular location">
    <subcellularLocation>
        <location evidence="1">Chromosome</location>
    </subcellularLocation>
</comment>
<dbReference type="Proteomes" id="UP001302321">
    <property type="component" value="Unassembled WGS sequence"/>
</dbReference>
<dbReference type="PROSITE" id="PS50280">
    <property type="entry name" value="SET"/>
    <property type="match status" value="1"/>
</dbReference>
<comment type="caution">
    <text evidence="10">The sequence shown here is derived from an EMBL/GenBank/DDBJ whole genome shotgun (WGS) entry which is preliminary data.</text>
</comment>
<dbReference type="Pfam" id="PF00856">
    <property type="entry name" value="SET"/>
    <property type="match status" value="1"/>
</dbReference>
<evidence type="ECO:0000256" key="3">
    <source>
        <dbReference type="ARBA" id="ARBA00022603"/>
    </source>
</evidence>
<dbReference type="InterPro" id="IPR001214">
    <property type="entry name" value="SET_dom"/>
</dbReference>
<keyword evidence="5" id="KW-0949">S-adenosyl-L-methionine</keyword>
<evidence type="ECO:0000256" key="4">
    <source>
        <dbReference type="ARBA" id="ARBA00022679"/>
    </source>
</evidence>
<dbReference type="InterPro" id="IPR046341">
    <property type="entry name" value="SET_dom_sf"/>
</dbReference>
<dbReference type="SUPFAM" id="SSF82199">
    <property type="entry name" value="SET domain"/>
    <property type="match status" value="1"/>
</dbReference>
<keyword evidence="3" id="KW-0489">Methyltransferase</keyword>
<dbReference type="SMART" id="SM00317">
    <property type="entry name" value="SET"/>
    <property type="match status" value="1"/>
</dbReference>
<sequence>MSDRTIAGTAAANNNNNNNNNINSSSSSSSSNNGKRSRDWGSDSDDPNKRPRIDLSSSPKTLSSQSSGDSEYRPPGNLQPPSSNEPRAETRAQREACGQQESGIVEPLVHLDPNKFPRRYMIDNVDLQTKYPIEDEVYEIGDYLIKYDDFGTYTPTRNTQLRRANADELPAQVKELVRLKGPQADIHACLVCDRWFVAGSKKCREDTCYYPMREDLAEWAADNISIQKTPGGRQGYGAYLRPGCEVKKGDYIGIYYGVVVAAGGEHVPDSAYVYSTNSHDGEYPFGIDSGMYGNWTRFSNSHCNPNCEVCPDQIGGIRVLAFRALRDIHENEEMTINYGSAYFTQQNPPMLCTCDDQPVPHSNRVTRVDIGSDSLVAKAATKSATIYGRRPSELPHFIKPWATNFAAAGPSGIIKRRRRDRQAPKQAPRSAAYIAAVKNAIDAQEVIEVVGHAIRVLGSDSDSSMSSLSEVFSFSDEEMEDNQMTRSIWRGT</sequence>
<evidence type="ECO:0000259" key="9">
    <source>
        <dbReference type="PROSITE" id="PS50280"/>
    </source>
</evidence>
<accession>A0AAN7A8M6</accession>
<dbReference type="GO" id="GO:0032259">
    <property type="term" value="P:methylation"/>
    <property type="evidence" value="ECO:0007669"/>
    <property type="project" value="UniProtKB-KW"/>
</dbReference>
<keyword evidence="2" id="KW-0158">Chromosome</keyword>
<dbReference type="GO" id="GO:0005694">
    <property type="term" value="C:chromosome"/>
    <property type="evidence" value="ECO:0007669"/>
    <property type="project" value="UniProtKB-SubCell"/>
</dbReference>
<evidence type="ECO:0000256" key="8">
    <source>
        <dbReference type="SAM" id="MobiDB-lite"/>
    </source>
</evidence>
<dbReference type="Gene3D" id="2.170.270.10">
    <property type="entry name" value="SET domain"/>
    <property type="match status" value="1"/>
</dbReference>
<dbReference type="PANTHER" id="PTHR46223">
    <property type="entry name" value="HISTONE-LYSINE N-METHYLTRANSFERASE SUV39H"/>
    <property type="match status" value="1"/>
</dbReference>
<gene>
    <name evidence="10" type="ORF">QBC36DRAFT_371732</name>
</gene>
<feature type="compositionally biased region" description="Low complexity" evidence="8">
    <location>
        <begin position="13"/>
        <end position="33"/>
    </location>
</feature>
<proteinExistence type="predicted"/>
<evidence type="ECO:0000313" key="11">
    <source>
        <dbReference type="Proteomes" id="UP001302321"/>
    </source>
</evidence>
<name>A0AAN7A8M6_9PEZI</name>
<protein>
    <recommendedName>
        <fullName evidence="9">SET domain-containing protein</fullName>
    </recommendedName>
</protein>
<dbReference type="AlphaFoldDB" id="A0AAN7A8M6"/>
<keyword evidence="6" id="KW-0479">Metal-binding</keyword>
<feature type="domain" description="SET" evidence="9">
    <location>
        <begin position="222"/>
        <end position="339"/>
    </location>
</feature>
<keyword evidence="7" id="KW-0862">Zinc</keyword>
<feature type="region of interest" description="Disordered" evidence="8">
    <location>
        <begin position="1"/>
        <end position="105"/>
    </location>
</feature>
<dbReference type="EMBL" id="MU866166">
    <property type="protein sequence ID" value="KAK4177384.1"/>
    <property type="molecule type" value="Genomic_DNA"/>
</dbReference>
<reference evidence="10" key="2">
    <citation type="submission" date="2023-05" db="EMBL/GenBank/DDBJ databases">
        <authorList>
            <consortium name="Lawrence Berkeley National Laboratory"/>
            <person name="Steindorff A."/>
            <person name="Hensen N."/>
            <person name="Bonometti L."/>
            <person name="Westerberg I."/>
            <person name="Brannstrom I.O."/>
            <person name="Guillou S."/>
            <person name="Cros-Aarteil S."/>
            <person name="Calhoun S."/>
            <person name="Haridas S."/>
            <person name="Kuo A."/>
            <person name="Mondo S."/>
            <person name="Pangilinan J."/>
            <person name="Riley R."/>
            <person name="Labutti K."/>
            <person name="Andreopoulos B."/>
            <person name="Lipzen A."/>
            <person name="Chen C."/>
            <person name="Yanf M."/>
            <person name="Daum C."/>
            <person name="Ng V."/>
            <person name="Clum A."/>
            <person name="Ohm R."/>
            <person name="Martin F."/>
            <person name="Silar P."/>
            <person name="Natvig D."/>
            <person name="Lalanne C."/>
            <person name="Gautier V."/>
            <person name="Ament-Velasquez S.L."/>
            <person name="Kruys A."/>
            <person name="Hutchinson M.I."/>
            <person name="Powell A.J."/>
            <person name="Barry K."/>
            <person name="Miller A.N."/>
            <person name="Grigoriev I.V."/>
            <person name="Debuchy R."/>
            <person name="Gladieux P."/>
            <person name="Thoren M.H."/>
            <person name="Johannesson H."/>
        </authorList>
    </citation>
    <scope>NUCLEOTIDE SEQUENCE</scope>
    <source>
        <strain evidence="10">CBS 892.96</strain>
    </source>
</reference>